<protein>
    <submittedName>
        <fullName evidence="2">Uncharacterized protein</fullName>
    </submittedName>
</protein>
<organism evidence="2 3">
    <name type="scientific">Edaphochlamys debaryana</name>
    <dbReference type="NCBI Taxonomy" id="47281"/>
    <lineage>
        <taxon>Eukaryota</taxon>
        <taxon>Viridiplantae</taxon>
        <taxon>Chlorophyta</taxon>
        <taxon>core chlorophytes</taxon>
        <taxon>Chlorophyceae</taxon>
        <taxon>CS clade</taxon>
        <taxon>Chlamydomonadales</taxon>
        <taxon>Chlamydomonadales incertae sedis</taxon>
        <taxon>Edaphochlamys</taxon>
    </lineage>
</organism>
<dbReference type="AlphaFoldDB" id="A0A836C0R3"/>
<feature type="region of interest" description="Disordered" evidence="1">
    <location>
        <begin position="360"/>
        <end position="443"/>
    </location>
</feature>
<gene>
    <name evidence="2" type="ORF">HYH03_006986</name>
</gene>
<feature type="region of interest" description="Disordered" evidence="1">
    <location>
        <begin position="900"/>
        <end position="920"/>
    </location>
</feature>
<feature type="compositionally biased region" description="Polar residues" evidence="1">
    <location>
        <begin position="592"/>
        <end position="604"/>
    </location>
</feature>
<name>A0A836C0R3_9CHLO</name>
<feature type="compositionally biased region" description="Basic residues" evidence="1">
    <location>
        <begin position="426"/>
        <end position="442"/>
    </location>
</feature>
<evidence type="ECO:0000313" key="2">
    <source>
        <dbReference type="EMBL" id="KAG2494739.1"/>
    </source>
</evidence>
<feature type="region of interest" description="Disordered" evidence="1">
    <location>
        <begin position="515"/>
        <end position="644"/>
    </location>
</feature>
<comment type="caution">
    <text evidence="2">The sequence shown here is derived from an EMBL/GenBank/DDBJ whole genome shotgun (WGS) entry which is preliminary data.</text>
</comment>
<feature type="compositionally biased region" description="Low complexity" evidence="1">
    <location>
        <begin position="613"/>
        <end position="628"/>
    </location>
</feature>
<feature type="region of interest" description="Disordered" evidence="1">
    <location>
        <begin position="219"/>
        <end position="246"/>
    </location>
</feature>
<sequence>MPTMLETRVHAKCLRSVDEVRNYFRVYRAARRAEAAARQDRMEDGPGGGDDATDTDGGPSRGRKGGARAGSTQRGGVSKGGNARTGRAGCDQAGGAGRRQGSRARGDDGADDDDDWQPEQLRYSQPSARTAPTHRRQQSAGSGAVAGSSGFHQAQGQRHAAGSITVPASPMPHADGAVDGKEQRMGLDVNQLPYPGLDGPCSSVSTASLGALLMGEDQEDTAFGGNAGPGGPSQAVHGGAPKGLPAHPPLPVGRGPLPLPPQHAGVYDPAAYAYQQRQHMMMAAAAGPQGLPPHFHQQLPPGMQHMAGGGMPSAQLHAAAHGHAQGPTQPGSLQALFDDGLDMDTVIHAELTLLQPKTKLQQPAPLQGQHGSHQGPGGPCAWPPADLRPDAYPPLERGHSNTVTTTAMPHMPPPHLYPHGPAQHMMAHHPHGPTPHHGHHPHYAQQGYALPLDVGSWHTHLPHLHQQHQHQHAQQHPPPQQQQQAQMSHGVKSGGTSCEGVNVAPPASAWLQAKQEHQPNGPVGSLPQPGSAGDQLPPSALPSPDAPSCLSQMAPAPPQCRIEAGNPSQPSSLWMGEMAGDQDMQDAGGSQGANRTQDSMQPAHNTPVWGLTQQAQQQAHQQHSGSQGPPSCADASQQELHQQDLHRSSAGLGAQAAMPGGAELGGDTELRRRLEAAGSRAAHMVGRGNAQSQLPPLPPLPNFHMRPPQLAGPGPFHYRAASTGSGLTSASDASSCLAPSWPAPPPPQHPQSRPHSFSSSTCSSWPAAQPQSLPQQPVTLMDGTPSAAACQSENWSGAADHGANAAQPGTVQRPFDVTLLAQRLRLPQANLQPQGMAQHGLAPAGPGVGFSGSPFGRRHSQPGEDVFERMNQQQQQLQHMGSGPALGACGAPALEATRSVPVSVQEPPGAAPSAEAPPPAAALMAPPASRPTLVRTLSAPPGDTPRTAAAAAAAGQGPFDAPSMGMTPRHGGAGLNTPGIGLLGSPMGCWADSALAELEGDAVWLNGLLGVSATPT</sequence>
<dbReference type="Proteomes" id="UP000612055">
    <property type="component" value="Unassembled WGS sequence"/>
</dbReference>
<feature type="compositionally biased region" description="Low complexity" evidence="1">
    <location>
        <begin position="360"/>
        <end position="373"/>
    </location>
</feature>
<feature type="region of interest" description="Disordered" evidence="1">
    <location>
        <begin position="463"/>
        <end position="503"/>
    </location>
</feature>
<accession>A0A836C0R3</accession>
<evidence type="ECO:0000313" key="3">
    <source>
        <dbReference type="Proteomes" id="UP000612055"/>
    </source>
</evidence>
<evidence type="ECO:0000256" key="1">
    <source>
        <dbReference type="SAM" id="MobiDB-lite"/>
    </source>
</evidence>
<proteinExistence type="predicted"/>
<keyword evidence="3" id="KW-1185">Reference proteome</keyword>
<dbReference type="EMBL" id="JAEHOE010000028">
    <property type="protein sequence ID" value="KAG2494739.1"/>
    <property type="molecule type" value="Genomic_DNA"/>
</dbReference>
<feature type="compositionally biased region" description="Low complexity" evidence="1">
    <location>
        <begin position="139"/>
        <end position="150"/>
    </location>
</feature>
<feature type="compositionally biased region" description="Basic and acidic residues" evidence="1">
    <location>
        <begin position="35"/>
        <end position="44"/>
    </location>
</feature>
<feature type="compositionally biased region" description="Low complexity" evidence="1">
    <location>
        <begin position="720"/>
        <end position="740"/>
    </location>
</feature>
<feature type="compositionally biased region" description="Basic residues" evidence="1">
    <location>
        <begin position="463"/>
        <end position="473"/>
    </location>
</feature>
<feature type="region of interest" description="Disordered" evidence="1">
    <location>
        <begin position="35"/>
        <end position="179"/>
    </location>
</feature>
<feature type="region of interest" description="Disordered" evidence="1">
    <location>
        <begin position="676"/>
        <end position="809"/>
    </location>
</feature>
<reference evidence="2" key="1">
    <citation type="journal article" date="2020" name="bioRxiv">
        <title>Comparative genomics of Chlamydomonas.</title>
        <authorList>
            <person name="Craig R.J."/>
            <person name="Hasan A.R."/>
            <person name="Ness R.W."/>
            <person name="Keightley P.D."/>
        </authorList>
    </citation>
    <scope>NUCLEOTIDE SEQUENCE</scope>
    <source>
        <strain evidence="2">CCAP 11/70</strain>
    </source>
</reference>
<feature type="compositionally biased region" description="Low complexity" evidence="1">
    <location>
        <begin position="750"/>
        <end position="777"/>
    </location>
</feature>